<dbReference type="RefSeq" id="XP_049266354.1">
    <property type="nucleotide sequence ID" value="XM_049407698.1"/>
</dbReference>
<proteinExistence type="predicted"/>
<evidence type="ECO:0000256" key="1">
    <source>
        <dbReference type="SAM" id="MobiDB-lite"/>
    </source>
</evidence>
<reference evidence="2 3" key="1">
    <citation type="journal article" date="2021" name="DNA Res.">
        <title>Genome analysis of Candida subhashii reveals its hybrid nature and dual mitochondrial genome conformations.</title>
        <authorList>
            <person name="Mixao V."/>
            <person name="Hegedusova E."/>
            <person name="Saus E."/>
            <person name="Pryszcz L.P."/>
            <person name="Cillingova A."/>
            <person name="Nosek J."/>
            <person name="Gabaldon T."/>
        </authorList>
    </citation>
    <scope>NUCLEOTIDE SEQUENCE [LARGE SCALE GENOMIC DNA]</scope>
    <source>
        <strain evidence="2 3">CBS 10753</strain>
    </source>
</reference>
<evidence type="ECO:0000313" key="2">
    <source>
        <dbReference type="EMBL" id="KAG7666122.1"/>
    </source>
</evidence>
<comment type="caution">
    <text evidence="2">The sequence shown here is derived from an EMBL/GenBank/DDBJ whole genome shotgun (WGS) entry which is preliminary data.</text>
</comment>
<organism evidence="2 3">
    <name type="scientific">[Candida] subhashii</name>
    <dbReference type="NCBI Taxonomy" id="561895"/>
    <lineage>
        <taxon>Eukaryota</taxon>
        <taxon>Fungi</taxon>
        <taxon>Dikarya</taxon>
        <taxon>Ascomycota</taxon>
        <taxon>Saccharomycotina</taxon>
        <taxon>Pichiomycetes</taxon>
        <taxon>Debaryomycetaceae</taxon>
        <taxon>Spathaspora</taxon>
    </lineage>
</organism>
<dbReference type="OrthoDB" id="4019115at2759"/>
<dbReference type="AlphaFoldDB" id="A0A8J5UUW7"/>
<feature type="compositionally biased region" description="Acidic residues" evidence="1">
    <location>
        <begin position="56"/>
        <end position="74"/>
    </location>
</feature>
<gene>
    <name evidence="2" type="ORF">J8A68_000378</name>
</gene>
<dbReference type="GeneID" id="73467179"/>
<name>A0A8J5UUW7_9ASCO</name>
<keyword evidence="3" id="KW-1185">Reference proteome</keyword>
<feature type="region of interest" description="Disordered" evidence="1">
    <location>
        <begin position="50"/>
        <end position="74"/>
    </location>
</feature>
<protein>
    <submittedName>
        <fullName evidence="2">Uncharacterized protein</fullName>
    </submittedName>
</protein>
<evidence type="ECO:0000313" key="3">
    <source>
        <dbReference type="Proteomes" id="UP000694255"/>
    </source>
</evidence>
<dbReference type="EMBL" id="JAGSYN010000043">
    <property type="protein sequence ID" value="KAG7666122.1"/>
    <property type="molecule type" value="Genomic_DNA"/>
</dbReference>
<accession>A0A8J5UUW7</accession>
<dbReference type="Proteomes" id="UP000694255">
    <property type="component" value="Unassembled WGS sequence"/>
</dbReference>
<sequence>MPLASNTTLSSIYLNEVVCSPQFMPWTSSIANVHTIGLFKDYVEGISECDNGPYPQDDDSDDSDDSEDPDSDDAGWDDFQFDISDLECLSDLICRWYPTESLISLKAPKQIKTLHMESNLLISLECIEQYDQLTNLCISIEFAEAQPIFADVDLPDSLETINFDLSRRGFEKVNLKTLEIDPGLLEMMRFGIRQFPPNLKSFRVDAKSIRCSPAEWEFPQSLRKLELEVGLILSPIDIPPNLIDLYVVGESVSNLLPHNLPKSLTRLKTSLLPSGPREKVVDLPNLYSLEFNLNTQELFNWQLHPNIKMLDLSSNRLGSVNLKSSDVRNIDLSYNNVSSFDSLVLPENLEYCYTNRIVPGGIKF</sequence>